<feature type="chain" id="PRO_5002251728" description="Phospholipase D" evidence="1">
    <location>
        <begin position="23"/>
        <end position="321"/>
    </location>
</feature>
<organism evidence="2 3">
    <name type="scientific">Exophiala mesophila</name>
    <name type="common">Black yeast-like fungus</name>
    <dbReference type="NCBI Taxonomy" id="212818"/>
    <lineage>
        <taxon>Eukaryota</taxon>
        <taxon>Fungi</taxon>
        <taxon>Dikarya</taxon>
        <taxon>Ascomycota</taxon>
        <taxon>Pezizomycotina</taxon>
        <taxon>Eurotiomycetes</taxon>
        <taxon>Chaetothyriomycetidae</taxon>
        <taxon>Chaetothyriales</taxon>
        <taxon>Herpotrichiellaceae</taxon>
        <taxon>Exophiala</taxon>
    </lineage>
</organism>
<sequence length="321" mass="36132">MAGTQYRLVQYLLVLVFGYICASTLSPLPNEQRVLDGGRQTEDEANNGGRNTTAEPFYMIAHRVHTVQGIRDSLSHGANALEMDMYAWKDGWYADHDGTSITRGDSARTMFEAIALERQAGRTVNFVWFDIKTPDRCVDSPSRRHCAVEGLQDLSREILEPHGVRVQFGFYNTRGRAYNSIAKSINANEALNLNGASRTVLAAFAASSVSFTQGVMSYGHWILPLQFGTCDETSYYTCTELRQAKASRAFGKVFAWTTGSKHDWYVEKLLGTAGVDGLIYGFQLTSYYDHAETRDAAQHVLDWIKRNPHRRYLATQDDEPW</sequence>
<dbReference type="GeneID" id="27318223"/>
<evidence type="ECO:0008006" key="4">
    <source>
        <dbReference type="Google" id="ProtNLM"/>
    </source>
</evidence>
<gene>
    <name evidence="2" type="ORF">PV10_00378</name>
</gene>
<protein>
    <recommendedName>
        <fullName evidence="4">Phospholipase D</fullName>
    </recommendedName>
</protein>
<dbReference type="GO" id="GO:0008081">
    <property type="term" value="F:phosphoric diester hydrolase activity"/>
    <property type="evidence" value="ECO:0007669"/>
    <property type="project" value="InterPro"/>
</dbReference>
<dbReference type="OMA" id="FVWFDIK"/>
<keyword evidence="1" id="KW-0732">Signal</keyword>
<evidence type="ECO:0000256" key="1">
    <source>
        <dbReference type="SAM" id="SignalP"/>
    </source>
</evidence>
<keyword evidence="3" id="KW-1185">Reference proteome</keyword>
<dbReference type="GO" id="GO:0006629">
    <property type="term" value="P:lipid metabolic process"/>
    <property type="evidence" value="ECO:0007669"/>
    <property type="project" value="InterPro"/>
</dbReference>
<reference evidence="2 3" key="1">
    <citation type="submission" date="2015-01" db="EMBL/GenBank/DDBJ databases">
        <title>The Genome Sequence of Exophiala mesophila CBS40295.</title>
        <authorList>
            <consortium name="The Broad Institute Genomics Platform"/>
            <person name="Cuomo C."/>
            <person name="de Hoog S."/>
            <person name="Gorbushina A."/>
            <person name="Stielow B."/>
            <person name="Teixiera M."/>
            <person name="Abouelleil A."/>
            <person name="Chapman S.B."/>
            <person name="Priest M."/>
            <person name="Young S.K."/>
            <person name="Wortman J."/>
            <person name="Nusbaum C."/>
            <person name="Birren B."/>
        </authorList>
    </citation>
    <scope>NUCLEOTIDE SEQUENCE [LARGE SCALE GENOMIC DNA]</scope>
    <source>
        <strain evidence="2 3">CBS 40295</strain>
    </source>
</reference>
<dbReference type="HOGENOM" id="CLU_059400_0_0_1"/>
<dbReference type="OrthoDB" id="4907280at2759"/>
<dbReference type="AlphaFoldDB" id="A0A0D1Y769"/>
<proteinExistence type="predicted"/>
<evidence type="ECO:0000313" key="3">
    <source>
        <dbReference type="Proteomes" id="UP000054302"/>
    </source>
</evidence>
<feature type="signal peptide" evidence="1">
    <location>
        <begin position="1"/>
        <end position="22"/>
    </location>
</feature>
<dbReference type="EMBL" id="KN847520">
    <property type="protein sequence ID" value="KIV96526.1"/>
    <property type="molecule type" value="Genomic_DNA"/>
</dbReference>
<accession>A0A0D1Y769</accession>
<dbReference type="Proteomes" id="UP000054302">
    <property type="component" value="Unassembled WGS sequence"/>
</dbReference>
<dbReference type="InterPro" id="IPR017946">
    <property type="entry name" value="PLC-like_Pdiesterase_TIM-brl"/>
</dbReference>
<name>A0A0D1Y769_EXOME</name>
<dbReference type="Gene3D" id="3.20.20.190">
    <property type="entry name" value="Phosphatidylinositol (PI) phosphodiesterase"/>
    <property type="match status" value="1"/>
</dbReference>
<dbReference type="RefSeq" id="XP_016228100.1">
    <property type="nucleotide sequence ID" value="XM_016364451.1"/>
</dbReference>
<evidence type="ECO:0000313" key="2">
    <source>
        <dbReference type="EMBL" id="KIV96526.1"/>
    </source>
</evidence>
<dbReference type="SUPFAM" id="SSF51695">
    <property type="entry name" value="PLC-like phosphodiesterases"/>
    <property type="match status" value="1"/>
</dbReference>
<dbReference type="VEuPathDB" id="FungiDB:PV10_00378"/>